<dbReference type="RefSeq" id="WP_183305824.1">
    <property type="nucleotide sequence ID" value="NZ_JACIEP010000002.1"/>
</dbReference>
<proteinExistence type="predicted"/>
<name>A0A840CLG6_9BACT</name>
<reference evidence="1 2" key="1">
    <citation type="submission" date="2020-08" db="EMBL/GenBank/DDBJ databases">
        <title>Genomic Encyclopedia of Type Strains, Phase IV (KMG-IV): sequencing the most valuable type-strain genomes for metagenomic binning, comparative biology and taxonomic classification.</title>
        <authorList>
            <person name="Goeker M."/>
        </authorList>
    </citation>
    <scope>NUCLEOTIDE SEQUENCE [LARGE SCALE GENOMIC DNA]</scope>
    <source>
        <strain evidence="1 2">DSM 104969</strain>
    </source>
</reference>
<sequence>MEAKYKHLYIVDIAFDEKERYQFISRRPTKEVIEAVNENKGSAFKVADLMVKNMIVAGDMEALDDGVVYSRLLECLTGIVKDGKKLFTKA</sequence>
<gene>
    <name evidence="1" type="ORF">GGR21_000775</name>
</gene>
<accession>A0A840CLG6</accession>
<evidence type="ECO:0000313" key="1">
    <source>
        <dbReference type="EMBL" id="MBB4034888.1"/>
    </source>
</evidence>
<evidence type="ECO:0000313" key="2">
    <source>
        <dbReference type="Proteomes" id="UP000555103"/>
    </source>
</evidence>
<protein>
    <submittedName>
        <fullName evidence="1">Uncharacterized protein</fullName>
    </submittedName>
</protein>
<keyword evidence="2" id="KW-1185">Reference proteome</keyword>
<dbReference type="Proteomes" id="UP000555103">
    <property type="component" value="Unassembled WGS sequence"/>
</dbReference>
<comment type="caution">
    <text evidence="1">The sequence shown here is derived from an EMBL/GenBank/DDBJ whole genome shotgun (WGS) entry which is preliminary data.</text>
</comment>
<organism evidence="1 2">
    <name type="scientific">Dysgonomonas hofstadii</name>
    <dbReference type="NCBI Taxonomy" id="637886"/>
    <lineage>
        <taxon>Bacteria</taxon>
        <taxon>Pseudomonadati</taxon>
        <taxon>Bacteroidota</taxon>
        <taxon>Bacteroidia</taxon>
        <taxon>Bacteroidales</taxon>
        <taxon>Dysgonomonadaceae</taxon>
        <taxon>Dysgonomonas</taxon>
    </lineage>
</organism>
<dbReference type="EMBL" id="JACIEP010000002">
    <property type="protein sequence ID" value="MBB4034888.1"/>
    <property type="molecule type" value="Genomic_DNA"/>
</dbReference>
<dbReference type="AlphaFoldDB" id="A0A840CLG6"/>